<dbReference type="Proteomes" id="UP000288805">
    <property type="component" value="Unassembled WGS sequence"/>
</dbReference>
<evidence type="ECO:0000313" key="2">
    <source>
        <dbReference type="EMBL" id="RVX23223.1"/>
    </source>
</evidence>
<protein>
    <submittedName>
        <fullName evidence="2">Chromatin assembly factor 1 subunit FAS1</fullName>
    </submittedName>
</protein>
<dbReference type="PANTHER" id="PTHR15272">
    <property type="entry name" value="CHROMATIN ASSEMBLY FACTOR 1 SUBUNIT A CAF-1 SUBUNIT A"/>
    <property type="match status" value="1"/>
</dbReference>
<dbReference type="AlphaFoldDB" id="A0A438KPT9"/>
<evidence type="ECO:0000256" key="1">
    <source>
        <dbReference type="SAM" id="MobiDB-lite"/>
    </source>
</evidence>
<dbReference type="EMBL" id="QGNW01000001">
    <property type="protein sequence ID" value="RVX23223.1"/>
    <property type="molecule type" value="Genomic_DNA"/>
</dbReference>
<reference evidence="2 3" key="1">
    <citation type="journal article" date="2018" name="PLoS Genet.">
        <title>Population sequencing reveals clonal diversity and ancestral inbreeding in the grapevine cultivar Chardonnay.</title>
        <authorList>
            <person name="Roach M.J."/>
            <person name="Johnson D.L."/>
            <person name="Bohlmann J."/>
            <person name="van Vuuren H.J."/>
            <person name="Jones S.J."/>
            <person name="Pretorius I.S."/>
            <person name="Schmidt S.A."/>
            <person name="Borneman A.R."/>
        </authorList>
    </citation>
    <scope>NUCLEOTIDE SEQUENCE [LARGE SCALE GENOMIC DNA]</scope>
    <source>
        <strain evidence="3">cv. Chardonnay</strain>
        <tissue evidence="2">Leaf</tissue>
    </source>
</reference>
<organism evidence="2 3">
    <name type="scientific">Vitis vinifera</name>
    <name type="common">Grape</name>
    <dbReference type="NCBI Taxonomy" id="29760"/>
    <lineage>
        <taxon>Eukaryota</taxon>
        <taxon>Viridiplantae</taxon>
        <taxon>Streptophyta</taxon>
        <taxon>Embryophyta</taxon>
        <taxon>Tracheophyta</taxon>
        <taxon>Spermatophyta</taxon>
        <taxon>Magnoliopsida</taxon>
        <taxon>eudicotyledons</taxon>
        <taxon>Gunneridae</taxon>
        <taxon>Pentapetalae</taxon>
        <taxon>rosids</taxon>
        <taxon>Vitales</taxon>
        <taxon>Vitaceae</taxon>
        <taxon>Viteae</taxon>
        <taxon>Vitis</taxon>
    </lineage>
</organism>
<proteinExistence type="predicted"/>
<feature type="compositionally biased region" description="Basic and acidic residues" evidence="1">
    <location>
        <begin position="108"/>
        <end position="148"/>
    </location>
</feature>
<name>A0A438KPT9_VITVI</name>
<dbReference type="PANTHER" id="PTHR15272:SF0">
    <property type="entry name" value="CHROMATIN ASSEMBLY FACTOR 1 SUBUNIT A"/>
    <property type="match status" value="1"/>
</dbReference>
<gene>
    <name evidence="2" type="primary">FAS1_0</name>
    <name evidence="2" type="ORF">CK203_000193</name>
</gene>
<evidence type="ECO:0000313" key="3">
    <source>
        <dbReference type="Proteomes" id="UP000288805"/>
    </source>
</evidence>
<feature type="region of interest" description="Disordered" evidence="1">
    <location>
        <begin position="108"/>
        <end position="157"/>
    </location>
</feature>
<sequence>MMQLNVAASYQHLHLISAMINALEKPESDQNYKYDLIKASEKLAKVLNEADIRLLIESMVQKDGADMAEKDVKREEKILIKQLEKKKREDEKEKKRIERELQKEKLQNERELKRLQDEAEKDERRREKEESEIRKQLRKQQEEAEKDQRRRRRKKLN</sequence>
<comment type="caution">
    <text evidence="2">The sequence shown here is derived from an EMBL/GenBank/DDBJ whole genome shotgun (WGS) entry which is preliminary data.</text>
</comment>
<accession>A0A438KPT9</accession>